<comment type="caution">
    <text evidence="1">The sequence shown here is derived from an EMBL/GenBank/DDBJ whole genome shotgun (WGS) entry which is preliminary data.</text>
</comment>
<evidence type="ECO:0000313" key="1">
    <source>
        <dbReference type="EMBL" id="RUP76230.1"/>
    </source>
</evidence>
<sequence>HDYEIPTFNYPQYVLPPVPYNYKTYTKDIWDANTAQPLKTKIIAPSQCKVGNSEPVNLFSVEFNDAYYETEIDLKQIDPTIQSISKFQDAYKKIEISNLSNLQVRCFKPDIERFIKDRDINLLGGDNSCDYNFGSLSNITLQKSGLEQKDNVNFDNTITLYTDNIKVNDTETKYATAYTNGLPSGNYPNTYFTYQNRVIIKFLLQITKLSNNDNHKIKETYLQAYYTNDVKLKIRFSKVLFVELLGQITTHWKYWGNNKNITIDLNALGVLNMINNGDNPIQITIKPR</sequence>
<dbReference type="AlphaFoldDB" id="A0A433EPJ6"/>
<organism evidence="1 2">
    <name type="scientific">Spiroplasma poulsonii</name>
    <dbReference type="NCBI Taxonomy" id="2138"/>
    <lineage>
        <taxon>Bacteria</taxon>
        <taxon>Bacillati</taxon>
        <taxon>Mycoplasmatota</taxon>
        <taxon>Mollicutes</taxon>
        <taxon>Entomoplasmatales</taxon>
        <taxon>Spiroplasmataceae</taxon>
        <taxon>Spiroplasma</taxon>
    </lineage>
</organism>
<proteinExistence type="predicted"/>
<protein>
    <submittedName>
        <fullName evidence="1">Uncharacterized protein</fullName>
    </submittedName>
</protein>
<accession>A0A433EPJ6</accession>
<dbReference type="EMBL" id="RAHC01000009">
    <property type="protein sequence ID" value="RUP76230.1"/>
    <property type="molecule type" value="Genomic_DNA"/>
</dbReference>
<reference evidence="1 2" key="1">
    <citation type="journal article" date="2019" name="Genome Biol. Evol.">
        <title>Toxin and genome evolution in a Drosophila defensive symbiosis.</title>
        <authorList>
            <person name="Ballinger M.J."/>
            <person name="Gawryluk R.M."/>
            <person name="Perlman S.J."/>
        </authorList>
    </citation>
    <scope>NUCLEOTIDE SEQUENCE [LARGE SCALE GENOMIC DNA]</scope>
    <source>
        <strain evidence="2">sNeo</strain>
    </source>
</reference>
<gene>
    <name evidence="1" type="ORF">D6D54_06400</name>
</gene>
<name>A0A433EPJ6_9MOLU</name>
<dbReference type="RefSeq" id="WP_158676174.1">
    <property type="nucleotide sequence ID" value="NZ_RAHC01000009.1"/>
</dbReference>
<dbReference type="Proteomes" id="UP000274545">
    <property type="component" value="Unassembled WGS sequence"/>
</dbReference>
<evidence type="ECO:0000313" key="2">
    <source>
        <dbReference type="Proteomes" id="UP000274545"/>
    </source>
</evidence>
<feature type="non-terminal residue" evidence="1">
    <location>
        <position position="1"/>
    </location>
</feature>